<dbReference type="Proteomes" id="UP001056778">
    <property type="component" value="Chromosome 10"/>
</dbReference>
<protein>
    <submittedName>
        <fullName evidence="1">Hat family dimerization domaincontaining protein-related</fullName>
    </submittedName>
</protein>
<reference evidence="1" key="1">
    <citation type="submission" date="2022-04" db="EMBL/GenBank/DDBJ databases">
        <title>Chromosome-scale genome assembly of Holotrichia oblita Faldermann.</title>
        <authorList>
            <person name="Rongchong L."/>
        </authorList>
    </citation>
    <scope>NUCLEOTIDE SEQUENCE</scope>
    <source>
        <strain evidence="1">81SQS9</strain>
    </source>
</reference>
<evidence type="ECO:0000313" key="1">
    <source>
        <dbReference type="EMBL" id="KAI4454127.1"/>
    </source>
</evidence>
<gene>
    <name evidence="1" type="ORF">MML48_10g00009434</name>
</gene>
<sequence length="692" mass="79796">MESQPSTSRSRTPIKKLKIRHEIKQKKFTQKYRADWEKTYTWLRPSNTKPNFAHCNICIENLTPEITVIKNHSRSKKHMRASKQLKKQPTITSYVENNQPKYKAREAEIKLVGYITEHNIPFSAIDHLTDLLKSIFPDSDIAKNISLKRTKATNIVINIIGPIQKQNLANKLKHTKFSILVDEATDIACVKTLCIVVRFYDKSVESVVSQFWSIVQLAENEAEKRATAERLYKLILDSFQEMNVPFKNVLGFASDGCNTMMGRRSSVSARMYADYPGLHIHKCICHSLHLVASEACKMLPRRCEDLCRDIHNYFKASAKRKSELKEFQIFCELDPHKMLRPSQTRWLSLAQAVKRINEQWAALSLYFTHEKLESRLIAADTIYHSLQDAQIKLFYAFLEWILVKIASVNAYFQSEKVLISTTHSKMCSLYKDLLSSYMHTLYVQSADLHSIEPDSEANYMSIQNIYLGVHVMTLISKERYPQDLLIDFYLRCRQFLITACLQIKQRYDFADKLMVVIDCINPDNVINKKTHSLYNLLKLTPRIIDIDQHSQVQIIDSQWRELLTYDVSQYSNKEVDKFWVAVGNIFDGNGQPLFKELAEYCLNVLSIPHSNASCERIFSKVNLIKTKLRNKLVTQTINGLLLSSGCVGNCVEFQPSDIMMSQYNTATLYHKDHNSADDVDIGDIVLEPLSGE</sequence>
<comment type="caution">
    <text evidence="1">The sequence shown here is derived from an EMBL/GenBank/DDBJ whole genome shotgun (WGS) entry which is preliminary data.</text>
</comment>
<name>A0ACB9SK39_HOLOL</name>
<proteinExistence type="predicted"/>
<accession>A0ACB9SK39</accession>
<dbReference type="EMBL" id="CM043024">
    <property type="protein sequence ID" value="KAI4454127.1"/>
    <property type="molecule type" value="Genomic_DNA"/>
</dbReference>
<keyword evidence="2" id="KW-1185">Reference proteome</keyword>
<evidence type="ECO:0000313" key="2">
    <source>
        <dbReference type="Proteomes" id="UP001056778"/>
    </source>
</evidence>
<organism evidence="1 2">
    <name type="scientific">Holotrichia oblita</name>
    <name type="common">Chafer beetle</name>
    <dbReference type="NCBI Taxonomy" id="644536"/>
    <lineage>
        <taxon>Eukaryota</taxon>
        <taxon>Metazoa</taxon>
        <taxon>Ecdysozoa</taxon>
        <taxon>Arthropoda</taxon>
        <taxon>Hexapoda</taxon>
        <taxon>Insecta</taxon>
        <taxon>Pterygota</taxon>
        <taxon>Neoptera</taxon>
        <taxon>Endopterygota</taxon>
        <taxon>Coleoptera</taxon>
        <taxon>Polyphaga</taxon>
        <taxon>Scarabaeiformia</taxon>
        <taxon>Scarabaeidae</taxon>
        <taxon>Melolonthinae</taxon>
        <taxon>Holotrichia</taxon>
    </lineage>
</organism>